<evidence type="ECO:0000313" key="2">
    <source>
        <dbReference type="EMBL" id="OJJ64438.1"/>
    </source>
</evidence>
<feature type="compositionally biased region" description="Acidic residues" evidence="1">
    <location>
        <begin position="330"/>
        <end position="358"/>
    </location>
</feature>
<name>A0A1L9TYI4_9EURO</name>
<organism evidence="2 3">
    <name type="scientific">Aspergillus sydowii CBS 593.65</name>
    <dbReference type="NCBI Taxonomy" id="1036612"/>
    <lineage>
        <taxon>Eukaryota</taxon>
        <taxon>Fungi</taxon>
        <taxon>Dikarya</taxon>
        <taxon>Ascomycota</taxon>
        <taxon>Pezizomycotina</taxon>
        <taxon>Eurotiomycetes</taxon>
        <taxon>Eurotiomycetidae</taxon>
        <taxon>Eurotiales</taxon>
        <taxon>Aspergillaceae</taxon>
        <taxon>Aspergillus</taxon>
        <taxon>Aspergillus subgen. Nidulantes</taxon>
    </lineage>
</organism>
<dbReference type="AlphaFoldDB" id="A0A1L9TYI4"/>
<dbReference type="OrthoDB" id="4461621at2759"/>
<dbReference type="STRING" id="1036612.A0A1L9TYI4"/>
<dbReference type="GeneID" id="63760352"/>
<feature type="region of interest" description="Disordered" evidence="1">
    <location>
        <begin position="309"/>
        <end position="409"/>
    </location>
</feature>
<evidence type="ECO:0000256" key="1">
    <source>
        <dbReference type="SAM" id="MobiDB-lite"/>
    </source>
</evidence>
<dbReference type="RefSeq" id="XP_040708244.1">
    <property type="nucleotide sequence ID" value="XM_040844279.1"/>
</dbReference>
<keyword evidence="3" id="KW-1185">Reference proteome</keyword>
<dbReference type="Proteomes" id="UP000184356">
    <property type="component" value="Unassembled WGS sequence"/>
</dbReference>
<evidence type="ECO:0000313" key="3">
    <source>
        <dbReference type="Proteomes" id="UP000184356"/>
    </source>
</evidence>
<gene>
    <name evidence="2" type="ORF">ASPSYDRAFT_26442</name>
</gene>
<proteinExistence type="predicted"/>
<feature type="compositionally biased region" description="Gly residues" evidence="1">
    <location>
        <begin position="316"/>
        <end position="327"/>
    </location>
</feature>
<protein>
    <submittedName>
        <fullName evidence="2">Uncharacterized protein</fullName>
    </submittedName>
</protein>
<accession>A0A1L9TYI4</accession>
<dbReference type="EMBL" id="KV878582">
    <property type="protein sequence ID" value="OJJ64438.1"/>
    <property type="molecule type" value="Genomic_DNA"/>
</dbReference>
<dbReference type="VEuPathDB" id="FungiDB:ASPSYDRAFT_26442"/>
<reference evidence="3" key="1">
    <citation type="journal article" date="2017" name="Genome Biol.">
        <title>Comparative genomics reveals high biological diversity and specific adaptations in the industrially and medically important fungal genus Aspergillus.</title>
        <authorList>
            <person name="de Vries R.P."/>
            <person name="Riley R."/>
            <person name="Wiebenga A."/>
            <person name="Aguilar-Osorio G."/>
            <person name="Amillis S."/>
            <person name="Uchima C.A."/>
            <person name="Anderluh G."/>
            <person name="Asadollahi M."/>
            <person name="Askin M."/>
            <person name="Barry K."/>
            <person name="Battaglia E."/>
            <person name="Bayram O."/>
            <person name="Benocci T."/>
            <person name="Braus-Stromeyer S.A."/>
            <person name="Caldana C."/>
            <person name="Canovas D."/>
            <person name="Cerqueira G.C."/>
            <person name="Chen F."/>
            <person name="Chen W."/>
            <person name="Choi C."/>
            <person name="Clum A."/>
            <person name="Dos Santos R.A."/>
            <person name="Damasio A.R."/>
            <person name="Diallinas G."/>
            <person name="Emri T."/>
            <person name="Fekete E."/>
            <person name="Flipphi M."/>
            <person name="Freyberg S."/>
            <person name="Gallo A."/>
            <person name="Gournas C."/>
            <person name="Habgood R."/>
            <person name="Hainaut M."/>
            <person name="Harispe M.L."/>
            <person name="Henrissat B."/>
            <person name="Hilden K.S."/>
            <person name="Hope R."/>
            <person name="Hossain A."/>
            <person name="Karabika E."/>
            <person name="Karaffa L."/>
            <person name="Karanyi Z."/>
            <person name="Krasevec N."/>
            <person name="Kuo A."/>
            <person name="Kusch H."/>
            <person name="LaButti K."/>
            <person name="Lagendijk E.L."/>
            <person name="Lapidus A."/>
            <person name="Levasseur A."/>
            <person name="Lindquist E."/>
            <person name="Lipzen A."/>
            <person name="Logrieco A.F."/>
            <person name="MacCabe A."/>
            <person name="Maekelae M.R."/>
            <person name="Malavazi I."/>
            <person name="Melin P."/>
            <person name="Meyer V."/>
            <person name="Mielnichuk N."/>
            <person name="Miskei M."/>
            <person name="Molnar A.P."/>
            <person name="Mule G."/>
            <person name="Ngan C.Y."/>
            <person name="Orejas M."/>
            <person name="Orosz E."/>
            <person name="Ouedraogo J.P."/>
            <person name="Overkamp K.M."/>
            <person name="Park H.-S."/>
            <person name="Perrone G."/>
            <person name="Piumi F."/>
            <person name="Punt P.J."/>
            <person name="Ram A.F."/>
            <person name="Ramon A."/>
            <person name="Rauscher S."/>
            <person name="Record E."/>
            <person name="Riano-Pachon D.M."/>
            <person name="Robert V."/>
            <person name="Roehrig J."/>
            <person name="Ruller R."/>
            <person name="Salamov A."/>
            <person name="Salih N.S."/>
            <person name="Samson R.A."/>
            <person name="Sandor E."/>
            <person name="Sanguinetti M."/>
            <person name="Schuetze T."/>
            <person name="Sepcic K."/>
            <person name="Shelest E."/>
            <person name="Sherlock G."/>
            <person name="Sophianopoulou V."/>
            <person name="Squina F.M."/>
            <person name="Sun H."/>
            <person name="Susca A."/>
            <person name="Todd R.B."/>
            <person name="Tsang A."/>
            <person name="Unkles S.E."/>
            <person name="van de Wiele N."/>
            <person name="van Rossen-Uffink D."/>
            <person name="Oliveira J.V."/>
            <person name="Vesth T.C."/>
            <person name="Visser J."/>
            <person name="Yu J.-H."/>
            <person name="Zhou M."/>
            <person name="Andersen M.R."/>
            <person name="Archer D.B."/>
            <person name="Baker S.E."/>
            <person name="Benoit I."/>
            <person name="Brakhage A.A."/>
            <person name="Braus G.H."/>
            <person name="Fischer R."/>
            <person name="Frisvad J.C."/>
            <person name="Goldman G.H."/>
            <person name="Houbraken J."/>
            <person name="Oakley B."/>
            <person name="Pocsi I."/>
            <person name="Scazzocchio C."/>
            <person name="Seiboth B."/>
            <person name="vanKuyk P.A."/>
            <person name="Wortman J."/>
            <person name="Dyer P.S."/>
            <person name="Grigoriev I.V."/>
        </authorList>
    </citation>
    <scope>NUCLEOTIDE SEQUENCE [LARGE SCALE GENOMIC DNA]</scope>
    <source>
        <strain evidence="3">CBS 593.65</strain>
    </source>
</reference>
<sequence length="733" mass="83821">MDIETAAAPEILPYGLPRASDPDQNTLLFIDLADLSVDEEAKVISDIHTSVKDTDGNGSTVSIQVWRPPKSAFLQPLAHKHKYAIKKYFKDSKANLYGFAVLAHRAGYKFIFVADDYMKRDIRGEMDPSERFRPESYFGVMIYIELQVPQDGTQANDHIRVFARRCALGKKGNRNILNLRHSVEFVDILERDWLDIFEQLFNWGVELHDPSREVFTPNTRAMTGRDEFKIAAEEALSESTPLPTELVNQVVDWLYDNDKEIFGIPSLFREKELNIFLLFPSTDNERQNMQSAIQQRVDRYIEQLKKNHQEMCPPRGGKGGHFHGGAAGEHDEDTEDHEGDDDDDDDDDEDGEELDYPEYPDYADGSDDNEDGGESEEREESDESDESDEDQGSELSGQSSDSDLDDQSDKQFHNRCVRFPAKLPVRLIPWKYDRVANRIDIERYWKLIHGRFVCPVNFLLSPTGPGDPFLEPDSMPPTPLFGTVYHGGGGFKFISRNNIGRMVRYAMICHCHMHRAFELQREMKRARRLQLPLPEAELLYQPEQPLYLDSPLWKIDPSHNHHTAVILVFFMASSLSADQKTEIMKEVETPGECEADPGIFTKSCHMIPWTDGGKEAADGSLGDIWKVFCELQEEGCRLPYFFADQQSAIDRTVVIVDKDYISSKDEKAKICEFTSSVGDPHLRGLRYSRIEGREAFGIWDDINRREVAFEDIFEDESQIQTHARTDLTGAFRA</sequence>
<feature type="compositionally biased region" description="Acidic residues" evidence="1">
    <location>
        <begin position="364"/>
        <end position="392"/>
    </location>
</feature>